<dbReference type="EMBL" id="FORQ01000004">
    <property type="protein sequence ID" value="SFJ11000.1"/>
    <property type="molecule type" value="Genomic_DNA"/>
</dbReference>
<organism evidence="2 3">
    <name type="scientific">Kaistella treverensis</name>
    <dbReference type="NCBI Taxonomy" id="631455"/>
    <lineage>
        <taxon>Bacteria</taxon>
        <taxon>Pseudomonadati</taxon>
        <taxon>Bacteroidota</taxon>
        <taxon>Flavobacteriia</taxon>
        <taxon>Flavobacteriales</taxon>
        <taxon>Weeksellaceae</taxon>
        <taxon>Chryseobacterium group</taxon>
        <taxon>Kaistella</taxon>
    </lineage>
</organism>
<dbReference type="PROSITE" id="PS51257">
    <property type="entry name" value="PROKAR_LIPOPROTEIN"/>
    <property type="match status" value="1"/>
</dbReference>
<dbReference type="AlphaFoldDB" id="A0A1I3NPX0"/>
<keyword evidence="1" id="KW-0812">Transmembrane</keyword>
<evidence type="ECO:0000256" key="1">
    <source>
        <dbReference type="SAM" id="Phobius"/>
    </source>
</evidence>
<evidence type="ECO:0000313" key="2">
    <source>
        <dbReference type="EMBL" id="SFJ11000.1"/>
    </source>
</evidence>
<evidence type="ECO:0008006" key="4">
    <source>
        <dbReference type="Google" id="ProtNLM"/>
    </source>
</evidence>
<accession>A0A1I3NPX0</accession>
<feature type="transmembrane region" description="Helical" evidence="1">
    <location>
        <begin position="6"/>
        <end position="27"/>
    </location>
</feature>
<keyword evidence="3" id="KW-1185">Reference proteome</keyword>
<reference evidence="3" key="1">
    <citation type="submission" date="2016-10" db="EMBL/GenBank/DDBJ databases">
        <authorList>
            <person name="Varghese N."/>
            <person name="Submissions S."/>
        </authorList>
    </citation>
    <scope>NUCLEOTIDE SEQUENCE [LARGE SCALE GENOMIC DNA]</scope>
    <source>
        <strain evidence="3">DSM 22251</strain>
    </source>
</reference>
<name>A0A1I3NPX0_9FLAO</name>
<dbReference type="RefSeq" id="WP_143068775.1">
    <property type="nucleotide sequence ID" value="NZ_FORQ01000004.1"/>
</dbReference>
<sequence length="63" mass="7107">MEYKNIRLIIVVVTAFTILTTGCSISITRNYYSEKPKTPIKTDSTTYVLQLGSQTHKPNDGQK</sequence>
<protein>
    <recommendedName>
        <fullName evidence="4">Lipoprotein</fullName>
    </recommendedName>
</protein>
<keyword evidence="1" id="KW-0472">Membrane</keyword>
<evidence type="ECO:0000313" key="3">
    <source>
        <dbReference type="Proteomes" id="UP000242560"/>
    </source>
</evidence>
<dbReference type="Proteomes" id="UP000242560">
    <property type="component" value="Unassembled WGS sequence"/>
</dbReference>
<keyword evidence="1" id="KW-1133">Transmembrane helix</keyword>
<gene>
    <name evidence="2" type="ORF">SAMN05421638_2200</name>
</gene>
<proteinExistence type="predicted"/>